<comment type="similarity">
    <text evidence="1 3">Belongs to the short-chain dehydrogenases/reductases (SDR) family.</text>
</comment>
<gene>
    <name evidence="4" type="ORF">SAMN05421630_1011196</name>
</gene>
<dbReference type="OrthoDB" id="5178125at2"/>
<dbReference type="SUPFAM" id="SSF51735">
    <property type="entry name" value="NAD(P)-binding Rossmann-fold domains"/>
    <property type="match status" value="1"/>
</dbReference>
<dbReference type="EMBL" id="FMZE01000001">
    <property type="protein sequence ID" value="SDC29784.1"/>
    <property type="molecule type" value="Genomic_DNA"/>
</dbReference>
<evidence type="ECO:0000313" key="4">
    <source>
        <dbReference type="EMBL" id="SDC29784.1"/>
    </source>
</evidence>
<dbReference type="InterPro" id="IPR036291">
    <property type="entry name" value="NAD(P)-bd_dom_sf"/>
</dbReference>
<dbReference type="InterPro" id="IPR002347">
    <property type="entry name" value="SDR_fam"/>
</dbReference>
<dbReference type="AlphaFoldDB" id="A0A222VPV2"/>
<accession>A0A222VPV2</accession>
<evidence type="ECO:0000256" key="1">
    <source>
        <dbReference type="ARBA" id="ARBA00006484"/>
    </source>
</evidence>
<organism evidence="4 5">
    <name type="scientific">Prauserella marina</name>
    <dbReference type="NCBI Taxonomy" id="530584"/>
    <lineage>
        <taxon>Bacteria</taxon>
        <taxon>Bacillati</taxon>
        <taxon>Actinomycetota</taxon>
        <taxon>Actinomycetes</taxon>
        <taxon>Pseudonocardiales</taxon>
        <taxon>Pseudonocardiaceae</taxon>
        <taxon>Prauserella</taxon>
    </lineage>
</organism>
<dbReference type="PRINTS" id="PR00080">
    <property type="entry name" value="SDRFAMILY"/>
</dbReference>
<keyword evidence="5" id="KW-1185">Reference proteome</keyword>
<sequence>MIDRGTRCVVTGGSSGIGAETAAALGSRGCEVLITGRDRKALADVARGTGARMCVADLTEPDGIATVLAEAGEVDVLVCNAGVGWAGSFADMPAAAIDRLVATNLLAPARLIRGVLPGMLARGSGALGLVSSIAGSMSVADEAVYSATKAGVAALGASVRGEVTGKGVTVSVVVPGVVSTPFFDRRGTPYRRSRPRPVPASTVAEALVAALEHGRPEVFVPRWLRFPARLRGVAPGLTDSLQRRFG</sequence>
<keyword evidence="2" id="KW-0560">Oxidoreductase</keyword>
<dbReference type="KEGG" id="pmad:BAY61_14080"/>
<proteinExistence type="inferred from homology"/>
<evidence type="ECO:0000256" key="3">
    <source>
        <dbReference type="RuleBase" id="RU000363"/>
    </source>
</evidence>
<dbReference type="PANTHER" id="PTHR44196:SF1">
    <property type="entry name" value="DEHYDROGENASE_REDUCTASE SDR FAMILY MEMBER 7B"/>
    <property type="match status" value="1"/>
</dbReference>
<dbReference type="PROSITE" id="PS00061">
    <property type="entry name" value="ADH_SHORT"/>
    <property type="match status" value="1"/>
</dbReference>
<evidence type="ECO:0000256" key="2">
    <source>
        <dbReference type="ARBA" id="ARBA00023002"/>
    </source>
</evidence>
<name>A0A222VPV2_9PSEU</name>
<reference evidence="4 5" key="1">
    <citation type="submission" date="2016-10" db="EMBL/GenBank/DDBJ databases">
        <authorList>
            <person name="de Groot N.N."/>
        </authorList>
    </citation>
    <scope>NUCLEOTIDE SEQUENCE [LARGE SCALE GENOMIC DNA]</scope>
    <source>
        <strain evidence="4 5">CGMCC 4.5506</strain>
    </source>
</reference>
<dbReference type="Gene3D" id="3.40.50.720">
    <property type="entry name" value="NAD(P)-binding Rossmann-like Domain"/>
    <property type="match status" value="1"/>
</dbReference>
<dbReference type="Pfam" id="PF00106">
    <property type="entry name" value="adh_short"/>
    <property type="match status" value="1"/>
</dbReference>
<dbReference type="PRINTS" id="PR00081">
    <property type="entry name" value="GDHRDH"/>
</dbReference>
<evidence type="ECO:0000313" key="5">
    <source>
        <dbReference type="Proteomes" id="UP000199494"/>
    </source>
</evidence>
<dbReference type="PANTHER" id="PTHR44196">
    <property type="entry name" value="DEHYDROGENASE/REDUCTASE SDR FAMILY MEMBER 7B"/>
    <property type="match status" value="1"/>
</dbReference>
<dbReference type="GO" id="GO:0016491">
    <property type="term" value="F:oxidoreductase activity"/>
    <property type="evidence" value="ECO:0007669"/>
    <property type="project" value="UniProtKB-KW"/>
</dbReference>
<dbReference type="RefSeq" id="WP_091798112.1">
    <property type="nucleotide sequence ID" value="NZ_CP016353.1"/>
</dbReference>
<dbReference type="Proteomes" id="UP000199494">
    <property type="component" value="Unassembled WGS sequence"/>
</dbReference>
<dbReference type="GO" id="GO:0016020">
    <property type="term" value="C:membrane"/>
    <property type="evidence" value="ECO:0007669"/>
    <property type="project" value="TreeGrafter"/>
</dbReference>
<dbReference type="InterPro" id="IPR020904">
    <property type="entry name" value="Sc_DH/Rdtase_CS"/>
</dbReference>
<protein>
    <submittedName>
        <fullName evidence="4">Short-chain dehydrogenase</fullName>
    </submittedName>
</protein>
<dbReference type="STRING" id="530584.SAMN05421630_1011196"/>